<dbReference type="HOGENOM" id="CLU_1954033_0_0_1"/>
<proteinExistence type="predicted"/>
<feature type="non-terminal residue" evidence="1">
    <location>
        <position position="1"/>
    </location>
</feature>
<evidence type="ECO:0000313" key="1">
    <source>
        <dbReference type="EMBL" id="ESA13841.1"/>
    </source>
</evidence>
<dbReference type="EMBL" id="KI283517">
    <property type="protein sequence ID" value="ESA13841.1"/>
    <property type="molecule type" value="Genomic_DNA"/>
</dbReference>
<gene>
    <name evidence="1" type="ORF">GLOINDRAFT_95720</name>
</gene>
<accession>U9UE18</accession>
<organism evidence="1">
    <name type="scientific">Rhizophagus irregularis (strain DAOM 181602 / DAOM 197198 / MUCL 43194)</name>
    <name type="common">Arbuscular mycorrhizal fungus</name>
    <name type="synonym">Glomus intraradices</name>
    <dbReference type="NCBI Taxonomy" id="747089"/>
    <lineage>
        <taxon>Eukaryota</taxon>
        <taxon>Fungi</taxon>
        <taxon>Fungi incertae sedis</taxon>
        <taxon>Mucoromycota</taxon>
        <taxon>Glomeromycotina</taxon>
        <taxon>Glomeromycetes</taxon>
        <taxon>Glomerales</taxon>
        <taxon>Glomeraceae</taxon>
        <taxon>Rhizophagus</taxon>
    </lineage>
</organism>
<sequence length="129" mass="14084">RSKYNCLRSVTESSNSAATPFEVTSDKTAYSDFLSYEVINMKFTTVLAGTLLFFSIIINKTNASCDDCLTVAQNILYCDSANGSACVTNSISISDTPPSPPLLIDCCDIQQLLIAQCINDCQDPKFRDN</sequence>
<protein>
    <submittedName>
        <fullName evidence="1">Uncharacterized protein</fullName>
    </submittedName>
</protein>
<name>U9UE18_RHIID</name>
<dbReference type="AlphaFoldDB" id="U9UE18"/>
<reference evidence="1" key="1">
    <citation type="submission" date="2013-07" db="EMBL/GenBank/DDBJ databases">
        <title>The genome of an arbuscular mycorrhizal fungus provides insights into the evolution of the oldest plant symbiosis.</title>
        <authorList>
            <consortium name="DOE Joint Genome Institute"/>
            <person name="Tisserant E."/>
            <person name="Malbreil M."/>
            <person name="Kuo A."/>
            <person name="Kohler A."/>
            <person name="Symeonidi A."/>
            <person name="Balestrini R."/>
            <person name="Charron P."/>
            <person name="Duensing N."/>
            <person name="Frei-dit-Frey N."/>
            <person name="Gianinazzi-Pearson V."/>
            <person name="Gilbert B."/>
            <person name="Handa Y."/>
            <person name="Hijri M."/>
            <person name="Kaul R."/>
            <person name="Kawaguchi M."/>
            <person name="Krajinski F."/>
            <person name="Lammers P."/>
            <person name="Lapierre D."/>
            <person name="Masclaux F.G."/>
            <person name="Murat C."/>
            <person name="Morin E."/>
            <person name="Ndikumana S."/>
            <person name="Pagni M."/>
            <person name="Petitpierre D."/>
            <person name="Requena N."/>
            <person name="Rosikiewicz P."/>
            <person name="Riley R."/>
            <person name="Saito K."/>
            <person name="San Clemente H."/>
            <person name="Shapiro H."/>
            <person name="van Tuinen D."/>
            <person name="Becard G."/>
            <person name="Bonfante P."/>
            <person name="Paszkowski U."/>
            <person name="Shachar-Hill Y."/>
            <person name="Young J.P."/>
            <person name="Sanders I.R."/>
            <person name="Henrissat B."/>
            <person name="Rensing S.A."/>
            <person name="Grigoriev I.V."/>
            <person name="Corradi N."/>
            <person name="Roux C."/>
            <person name="Martin F."/>
        </authorList>
    </citation>
    <scope>NUCLEOTIDE SEQUENCE</scope>
    <source>
        <strain evidence="1">DAOM 197198</strain>
    </source>
</reference>
<dbReference type="VEuPathDB" id="FungiDB:RhiirFUN_001312"/>